<reference evidence="3 4" key="1">
    <citation type="submission" date="2017-12" db="EMBL/GenBank/DDBJ databases">
        <title>Sequencing the genomes of 1000 Actinobacteria strains.</title>
        <authorList>
            <person name="Klenk H.-P."/>
        </authorList>
    </citation>
    <scope>NUCLEOTIDE SEQUENCE [LARGE SCALE GENOMIC DNA]</scope>
    <source>
        <strain evidence="3 4">DSM 44489</strain>
    </source>
</reference>
<proteinExistence type="inferred from homology"/>
<dbReference type="InterPro" id="IPR023393">
    <property type="entry name" value="START-like_dom_sf"/>
</dbReference>
<keyword evidence="4" id="KW-1185">Reference proteome</keyword>
<dbReference type="AlphaFoldDB" id="A0A2N3VBS0"/>
<dbReference type="RefSeq" id="WP_101465399.1">
    <property type="nucleotide sequence ID" value="NZ_PJMW01000002.1"/>
</dbReference>
<sequence length="168" mass="18518">MSDNDFTATITVDKTPEEAFAAINNVWAWWSETIEGSTGTVGDSYLFEVPGLHRCTMTTTTAIPGERLVWHVTDSYLSFIADTTEWEDTDVVFDITENADGTEIRFTHVGLEPAGECYEVCSNAWGAYITTSLRGLLTTGEGDPFRRTSTGESELLKHGNADLVKPRP</sequence>
<dbReference type="Gene3D" id="3.30.530.20">
    <property type="match status" value="1"/>
</dbReference>
<feature type="domain" description="Activator of Hsp90 ATPase homologue 1/2-like C-terminal" evidence="2">
    <location>
        <begin position="24"/>
        <end position="137"/>
    </location>
</feature>
<evidence type="ECO:0000256" key="1">
    <source>
        <dbReference type="ARBA" id="ARBA00006817"/>
    </source>
</evidence>
<organism evidence="3 4">
    <name type="scientific">Nocardia fluminea</name>
    <dbReference type="NCBI Taxonomy" id="134984"/>
    <lineage>
        <taxon>Bacteria</taxon>
        <taxon>Bacillati</taxon>
        <taxon>Actinomycetota</taxon>
        <taxon>Actinomycetes</taxon>
        <taxon>Mycobacteriales</taxon>
        <taxon>Nocardiaceae</taxon>
        <taxon>Nocardia</taxon>
    </lineage>
</organism>
<dbReference type="EMBL" id="PJMW01000002">
    <property type="protein sequence ID" value="PKV79072.1"/>
    <property type="molecule type" value="Genomic_DNA"/>
</dbReference>
<dbReference type="Pfam" id="PF08327">
    <property type="entry name" value="AHSA1"/>
    <property type="match status" value="1"/>
</dbReference>
<dbReference type="Proteomes" id="UP000233766">
    <property type="component" value="Unassembled WGS sequence"/>
</dbReference>
<dbReference type="SUPFAM" id="SSF55961">
    <property type="entry name" value="Bet v1-like"/>
    <property type="match status" value="1"/>
</dbReference>
<dbReference type="CDD" id="cd07814">
    <property type="entry name" value="SRPBCC_CalC_Aha1-like"/>
    <property type="match status" value="1"/>
</dbReference>
<evidence type="ECO:0000313" key="3">
    <source>
        <dbReference type="EMBL" id="PKV79072.1"/>
    </source>
</evidence>
<dbReference type="OrthoDB" id="287565at2"/>
<accession>A0A2N3VBS0</accession>
<name>A0A2N3VBS0_9NOCA</name>
<comment type="caution">
    <text evidence="3">The sequence shown here is derived from an EMBL/GenBank/DDBJ whole genome shotgun (WGS) entry which is preliminary data.</text>
</comment>
<evidence type="ECO:0000259" key="2">
    <source>
        <dbReference type="Pfam" id="PF08327"/>
    </source>
</evidence>
<gene>
    <name evidence="3" type="ORF">ATK86_3458</name>
</gene>
<evidence type="ECO:0000313" key="4">
    <source>
        <dbReference type="Proteomes" id="UP000233766"/>
    </source>
</evidence>
<protein>
    <submittedName>
        <fullName evidence="3">Activator of Hsp90 ATPase-like protein</fullName>
    </submittedName>
</protein>
<dbReference type="InterPro" id="IPR013538">
    <property type="entry name" value="ASHA1/2-like_C"/>
</dbReference>
<comment type="similarity">
    <text evidence="1">Belongs to the AHA1 family.</text>
</comment>